<protein>
    <recommendedName>
        <fullName evidence="1">DUF4183 domain-containing protein</fullName>
    </recommendedName>
</protein>
<organism evidence="2">
    <name type="scientific">bioreactor metagenome</name>
    <dbReference type="NCBI Taxonomy" id="1076179"/>
    <lineage>
        <taxon>unclassified sequences</taxon>
        <taxon>metagenomes</taxon>
        <taxon>ecological metagenomes</taxon>
    </lineage>
</organism>
<proteinExistence type="predicted"/>
<reference evidence="2" key="1">
    <citation type="submission" date="2019-08" db="EMBL/GenBank/DDBJ databases">
        <authorList>
            <person name="Kucharzyk K."/>
            <person name="Murdoch R.W."/>
            <person name="Higgins S."/>
            <person name="Loffler F."/>
        </authorList>
    </citation>
    <scope>NUCLEOTIDE SEQUENCE</scope>
</reference>
<comment type="caution">
    <text evidence="2">The sequence shown here is derived from an EMBL/GenBank/DDBJ whole genome shotgun (WGS) entry which is preliminary data.</text>
</comment>
<gene>
    <name evidence="2" type="ORF">SDC9_175970</name>
</gene>
<accession>A0A645GNN3</accession>
<name>A0A645GNN3_9ZZZZ</name>
<dbReference type="AlphaFoldDB" id="A0A645GNN3"/>
<sequence length="238" mass="26441">MSCLKHRTTITTQSSTGETVTKQLITVAIKGFVAVCSDAGILSMPIPFCIIKYLFLCAPNGTDLRFALNCFRCCAVPIFSGEDCQADYIKIVIHIDATVHAKAKACLLVPTLDDCNTVCGKMCISTDRIYDSVRFRCKTCILHTNLLRRAEIYQYNAISTGHQRIYTNADELTAYGHHGLLPPDEVSYCNVFVNGVLQPKINYDLIKGRLTLKTTDLPLQGQAVMVTYVTFINLNNEI</sequence>
<evidence type="ECO:0000259" key="1">
    <source>
        <dbReference type="Pfam" id="PF13799"/>
    </source>
</evidence>
<dbReference type="EMBL" id="VSSQ01078857">
    <property type="protein sequence ID" value="MPN28528.1"/>
    <property type="molecule type" value="Genomic_DNA"/>
</dbReference>
<dbReference type="InterPro" id="IPR025237">
    <property type="entry name" value="DUF4183"/>
</dbReference>
<evidence type="ECO:0000313" key="2">
    <source>
        <dbReference type="EMBL" id="MPN28528.1"/>
    </source>
</evidence>
<feature type="domain" description="DUF4183" evidence="1">
    <location>
        <begin position="156"/>
        <end position="227"/>
    </location>
</feature>
<dbReference type="Pfam" id="PF13799">
    <property type="entry name" value="DUF4183"/>
    <property type="match status" value="1"/>
</dbReference>